<protein>
    <submittedName>
        <fullName evidence="1">Uncharacterized protein</fullName>
    </submittedName>
</protein>
<organism evidence="1">
    <name type="scientific">Octopus bimaculoides</name>
    <name type="common">California two-spotted octopus</name>
    <dbReference type="NCBI Taxonomy" id="37653"/>
    <lineage>
        <taxon>Eukaryota</taxon>
        <taxon>Metazoa</taxon>
        <taxon>Spiralia</taxon>
        <taxon>Lophotrochozoa</taxon>
        <taxon>Mollusca</taxon>
        <taxon>Cephalopoda</taxon>
        <taxon>Coleoidea</taxon>
        <taxon>Octopodiformes</taxon>
        <taxon>Octopoda</taxon>
        <taxon>Incirrata</taxon>
        <taxon>Octopodidae</taxon>
        <taxon>Octopus</taxon>
    </lineage>
</organism>
<evidence type="ECO:0000313" key="1">
    <source>
        <dbReference type="EMBL" id="KOF69624.1"/>
    </source>
</evidence>
<sequence length="69" mass="8418">MEDSQSPYFDYIVWCWNGFFPQQVCCLQHVSYFACLFHQLKIPQSFEEPRGLHFDVVHQQVSYFFRSFQ</sequence>
<reference evidence="1" key="1">
    <citation type="submission" date="2015-07" db="EMBL/GenBank/DDBJ databases">
        <title>MeaNS - Measles Nucleotide Surveillance Program.</title>
        <authorList>
            <person name="Tran T."/>
            <person name="Druce J."/>
        </authorList>
    </citation>
    <scope>NUCLEOTIDE SEQUENCE</scope>
    <source>
        <strain evidence="1">UCB-OBI-ISO-001</strain>
        <tissue evidence="1">Gonad</tissue>
    </source>
</reference>
<accession>A0A0L8FYI3</accession>
<proteinExistence type="predicted"/>
<dbReference type="EMBL" id="KQ425290">
    <property type="protein sequence ID" value="KOF69624.1"/>
    <property type="molecule type" value="Genomic_DNA"/>
</dbReference>
<gene>
    <name evidence="1" type="ORF">OCBIM_22004393mg</name>
</gene>
<name>A0A0L8FYI3_OCTBM</name>
<dbReference type="AlphaFoldDB" id="A0A0L8FYI3"/>